<dbReference type="InterPro" id="IPR041248">
    <property type="entry name" value="YDG"/>
</dbReference>
<dbReference type="SUPFAM" id="SSF51126">
    <property type="entry name" value="Pectin lyase-like"/>
    <property type="match status" value="1"/>
</dbReference>
<dbReference type="RefSeq" id="WP_165713958.1">
    <property type="nucleotide sequence ID" value="NZ_JAAOCD010000002.1"/>
</dbReference>
<keyword evidence="6" id="KW-1185">Reference proteome</keyword>
<dbReference type="SMART" id="SM00912">
    <property type="entry name" value="Haemagg_act"/>
    <property type="match status" value="1"/>
</dbReference>
<gene>
    <name evidence="5" type="ORF">G7087_07110</name>
</gene>
<evidence type="ECO:0000256" key="2">
    <source>
        <dbReference type="ARBA" id="ARBA00022525"/>
    </source>
</evidence>
<dbReference type="Pfam" id="PF05860">
    <property type="entry name" value="TPS"/>
    <property type="match status" value="1"/>
</dbReference>
<protein>
    <submittedName>
        <fullName evidence="5">Filamentous hemagglutinin N-terminal domain-containing protein</fullName>
    </submittedName>
</protein>
<dbReference type="InterPro" id="IPR011050">
    <property type="entry name" value="Pectin_lyase_fold/virulence"/>
</dbReference>
<dbReference type="InterPro" id="IPR041286">
    <property type="entry name" value="MBG_2"/>
</dbReference>
<comment type="subcellular location">
    <subcellularLocation>
        <location evidence="1">Secreted</location>
    </subcellularLocation>
</comment>
<evidence type="ECO:0000259" key="4">
    <source>
        <dbReference type="SMART" id="SM00912"/>
    </source>
</evidence>
<keyword evidence="2" id="KW-0964">Secreted</keyword>
<accession>A0ABX0HX76</accession>
<dbReference type="Gene3D" id="2.160.20.10">
    <property type="entry name" value="Single-stranded right-handed beta-helix, Pectin lyase-like"/>
    <property type="match status" value="2"/>
</dbReference>
<dbReference type="PANTHER" id="PTHR12338">
    <property type="entry name" value="AUTOTRANSPORTER"/>
    <property type="match status" value="1"/>
</dbReference>
<dbReference type="Pfam" id="PF18676">
    <property type="entry name" value="MBG_2"/>
    <property type="match status" value="1"/>
</dbReference>
<dbReference type="EMBL" id="JAAOCD010000002">
    <property type="protein sequence ID" value="NHK98143.1"/>
    <property type="molecule type" value="Genomic_DNA"/>
</dbReference>
<dbReference type="InterPro" id="IPR024973">
    <property type="entry name" value="ESPR"/>
</dbReference>
<dbReference type="InterPro" id="IPR050909">
    <property type="entry name" value="Bact_Autotransporter_VF"/>
</dbReference>
<dbReference type="Proteomes" id="UP000802098">
    <property type="component" value="Unassembled WGS sequence"/>
</dbReference>
<dbReference type="NCBIfam" id="TIGR01901">
    <property type="entry name" value="adhes_NPXG"/>
    <property type="match status" value="1"/>
</dbReference>
<dbReference type="PANTHER" id="PTHR12338:SF8">
    <property type="entry name" value="HEME_HEMOPEXIN-BINDING PROTEIN"/>
    <property type="match status" value="1"/>
</dbReference>
<dbReference type="InterPro" id="IPR043710">
    <property type="entry name" value="DUF5650"/>
</dbReference>
<dbReference type="Pfam" id="PF13018">
    <property type="entry name" value="ESPR"/>
    <property type="match status" value="1"/>
</dbReference>
<comment type="caution">
    <text evidence="5">The sequence shown here is derived from an EMBL/GenBank/DDBJ whole genome shotgun (WGS) entry which is preliminary data.</text>
</comment>
<dbReference type="InterPro" id="IPR012334">
    <property type="entry name" value="Pectin_lyas_fold"/>
</dbReference>
<reference evidence="5 6" key="1">
    <citation type="submission" date="2020-03" db="EMBL/GenBank/DDBJ databases">
        <title>Rubrivivax benzoatilyticus JA2 (sequenced after 10 years sub-culturing).</title>
        <authorList>
            <person name="Gupta D."/>
            <person name="Chintalapati S."/>
            <person name="Chintalapati V.R."/>
        </authorList>
    </citation>
    <scope>NUCLEOTIDE SEQUENCE [LARGE SCALE GENOMIC DNA]</scope>
    <source>
        <strain evidence="5 6">JA2-Mal</strain>
    </source>
</reference>
<evidence type="ECO:0000313" key="5">
    <source>
        <dbReference type="EMBL" id="NHK98143.1"/>
    </source>
</evidence>
<feature type="non-terminal residue" evidence="5">
    <location>
        <position position="3000"/>
    </location>
</feature>
<proteinExistence type="predicted"/>
<evidence type="ECO:0000256" key="1">
    <source>
        <dbReference type="ARBA" id="ARBA00004613"/>
    </source>
</evidence>
<evidence type="ECO:0000313" key="6">
    <source>
        <dbReference type="Proteomes" id="UP000802098"/>
    </source>
</evidence>
<organism evidence="5 6">
    <name type="scientific">Rubrivivax benzoatilyticus</name>
    <dbReference type="NCBI Taxonomy" id="316997"/>
    <lineage>
        <taxon>Bacteria</taxon>
        <taxon>Pseudomonadati</taxon>
        <taxon>Pseudomonadota</taxon>
        <taxon>Betaproteobacteria</taxon>
        <taxon>Burkholderiales</taxon>
        <taxon>Sphaerotilaceae</taxon>
        <taxon>Rubrivivax</taxon>
    </lineage>
</organism>
<dbReference type="Pfam" id="PF18888">
    <property type="entry name" value="DUF5650"/>
    <property type="match status" value="16"/>
</dbReference>
<name>A0ABX0HX76_9BURK</name>
<sequence length="3000" mass="295530">MNHGPGALNRIYRLVWNDSTGACVAVAEGTRSRGKRSRGVAGVVLGAGLVLGQTAAWAAPPAANALPQGGQVVSGQAALQQQGARLDITQASQRAAINWLSFDVGSQALVQIQQPNAQAVLLNRVTGADPSAIHGRLSANGQVLLVNPNGIVFGRGSRVDVGGLVASTLDIADADFAAGRLKFTRGDGAGSVVNQGTINTAAGGYAALLAPEVINEGVVSARLGTVALAAGDAVTLDVAGSELLGVKVDPATVAALVENRQLVQAEGGRVILSAGAAQRLREQAVAGGGGADALVDDGGTLRLVTAGGRIEAGSGRVQIEGSRVEVDGRVAAAGGRIDVQADYLGQGGVLDVSAGSGRGGRIGVDAGTVVQTASAVLKADGAQGGELRVTAEDRLYGSASFSAVGLAGRGGDIAVTADSLQLRAATLDASGRDGGGRIRVGGGFQGGDADLANARELGVNGTTVLRADATRSGDGGQIVLWSDDSTVYGGRLSARGGAGGGNGGSAEVSGKQDLVFGGTADLAAPKGRAGRLLLDPRNIIVDNAGNSIASLSLDDPTAAADNGFGTFTKVLSNGNVVISAPLADTGGSADTGAVYLFDASTGALLSNLRGAGAGDRAGSGGIQVLSSENYLVLSPRYGTVNNVNTFSTSTADSNAVPGASAYAIQLATSASAGAITWQSKAGSGSATIGSGNSLVGSTANIDSVTRYGYSGNTINNLGAVTVTADDRLGNLTTYDIWGGVATAGTTTITELANGNVIVAAPNWYNGRGAAAWINGSTGALANGAAGGTVSASTALVGSTPIRSQALVDTDSGGKKLYVLGVDLSLPYTYTQGPTNRRTAPPGGAGDAVGQSITALPDGGYVVSSPTWTNGGSAYAGAVTHGAAGGSVGTVSSANSLVGSHAYDFVGSGGISVVGNGDYLVASPYWSDSGNAAAGRYLENAPNGAVTWVDGGTGYVYGGSSTGATLDSSNSLTGTAGSALGALDSSSVSPYTSYDYTSTYVLTTTQGTRTQAVGDGIVELANGNYLVHNRGWSSGKGAVTFGDGSLGVAGVVSAVNSLVGGASADFQSSSVVELSGSRYLVVTPYADLGAIDGGAVTWGSGTSGIVGALSTGSSLYGSHAGDRVGLGGALPVGTLDADGLRANAIVLSPHWGNRSAATSTVAYGAVSWIDGSTGHARGEAGNGAAVAAANSLVGSHDGDYVGSIHLSDSRATSSVGNGSNLLQVLGAWDAQLTASVDVLANGDYLVRSPGWDGGKGAVSWGAGASGTAGAVASSNSLVGSVADVVSTSTATQTRAGMSFTDTTYHLTTTGDHVGLLGFALDNGNFLAISPLWNGGRGAVTWIGSGQRTGTVSSANSLVGSTPDTYADANQSSITSVGDRLGTMPNDNWVVPVVSETTSGGNTYTTTSQRLVGPYNFATANVVKTESWYASGGNVTLGRSYYVGNGPQNLSLVSEWDFLTTGFRYNGTPIVHELANGNVLVASPGWNNTGAAQAGAISWINGSTGALAGGGSGAAVSASNSLVGSHAGDVLGYRLPIDGVAELSNGHFILLNPQWHDERGAATWGSGTAGVIGTLSSANSLVGSTGSGSLGFTVPQDYAYRVVGESDLNYDWVDRTSDHTGDRVGDGGVTVLADGNAVVGSPLWNQSSAWTQVDRPDSLGAATWINGSNGQLKTGAAGGTISAANSLVGSQHGDAVGYNAWVDPNTGLHYVTYGITALDGGAYVVASPWWNNGGVAEVGAVTHVAAGGMVGSVGTSNSLVGGTAGDHLGRTLSSVDWYTYGAQIDRGVIVVESGGQKNYLVRSTDWTNTYSGGAAAGAVTWVDGSTGRAYSESAKGAMVSERNSLVGNSAADGVGTQFIVLTREVSGQQVASGDVLVLSNLTDCGEAGAGAITLVSGAHGASGPVSWRNSVIGLAAADDGLSTSGFDGWSYSSDVRATLLPSLVSSAEQVAWRPLVWVNPNAGSGANASRALALTLLADNNAAPVSTDQINGSGGNANWAGSLYAGNGSGFTGIGGSAGLLAFSTNTGQDAVITPQAITAMLDAGTAVTLQASNDITVLRDIVASAGGHGGDLTLEAGRSVHLRADIVTDNGDFNVIANQSVANGVVDADCSACTAVISQAAGTSIDAGSGNVSMRLLNGDDKTYSDAGNMRLSSVDGARILLSNAGLSSGGQGRGMRFNDGAVIGDAAGTESVELRVRGTSANGGALVLAADTQIQGYDSLTVAASDDSLAVTLGGASSTGLALTAAEMGAAIQQSSGFDVIQFGSNDQGGVTTLGALDFTQASMLRGASTLDANLRLSGGAGGIVVGSTLKSGVADGRQLELFTYDGTITLGASSAITASTGNLRFSSFGGGVTQASGSTINAAAMRFGGDATAVLTAGDNTIGNLAGNFGSLDIKTTSSTAVHADGLAADHGLRLQASGASSDITLAGTVANGSGDLVLAAGRHFVNNTAVDTGLDAGTGRYLVYSTSPSGTTEGMTGYDKHYAQSYSAGSTPAYAASGDWFLYSVSPTLTVSAGSGSSVVYGSGASTPAVSITGFIDDDTVASATTGSLDTSLSSYTASGAGYIPVGSYTLALNGQGTFTSSLGYTISVTTGSSTLTVTPKAINVSGLSANDKVYDGTTATTVSGTAAIVGGGSASGDGKYLSNDVVSLSGTASGAFADRHVGDNKSVTLSGLTLGGADAGNYTISTDSVTADITPKTLTVSGLSVASSKVYDGSTTATVSGSGSLLAAQAAGSGSTGDGRAYSGDTISLSGTATGSYNDATVAGASTVSFGGLTLSGAEAGNYVLALGSQAATITPKALTVTGLTAQNKVYDATTTASFGGTAALSGVVGSDAVSLTGTLAASFGTADAGTNKSITTSGLSLTGAAAGNYSLTALTAQADITARTLDVTALDRSKTYGDADPTLGFSVGGLGLVGGDSAADVFAGLLNTVTGASATAGTHAITQGSLAVADGNYQLGTFTAGTLTVAKAQLDVTAGDRSKVYGAADPTLGYTVDAAD</sequence>
<dbReference type="Pfam" id="PF18657">
    <property type="entry name" value="YDG"/>
    <property type="match status" value="3"/>
</dbReference>
<feature type="domain" description="Filamentous haemagglutinin FhaB/tRNA nuclease CdiA-like TPS" evidence="4">
    <location>
        <begin position="63"/>
        <end position="175"/>
    </location>
</feature>
<evidence type="ECO:0000256" key="3">
    <source>
        <dbReference type="ARBA" id="ARBA00022729"/>
    </source>
</evidence>
<dbReference type="InterPro" id="IPR008638">
    <property type="entry name" value="FhaB/CdiA-like_TPS"/>
</dbReference>
<keyword evidence="3" id="KW-0732">Signal</keyword>